<reference evidence="1 2" key="1">
    <citation type="journal article" date="2022" name="Plant J.">
        <title>Chromosome-level genome of Camellia lanceoleosa provides a valuable resource for understanding genome evolution and self-incompatibility.</title>
        <authorList>
            <person name="Gong W."/>
            <person name="Xiao S."/>
            <person name="Wang L."/>
            <person name="Liao Z."/>
            <person name="Chang Y."/>
            <person name="Mo W."/>
            <person name="Hu G."/>
            <person name="Li W."/>
            <person name="Zhao G."/>
            <person name="Zhu H."/>
            <person name="Hu X."/>
            <person name="Ji K."/>
            <person name="Xiang X."/>
            <person name="Song Q."/>
            <person name="Yuan D."/>
            <person name="Jin S."/>
            <person name="Zhang L."/>
        </authorList>
    </citation>
    <scope>NUCLEOTIDE SEQUENCE [LARGE SCALE GENOMIC DNA]</scope>
    <source>
        <strain evidence="1">SQ_2022a</strain>
    </source>
</reference>
<gene>
    <name evidence="1" type="ORF">LOK49_LG10G02246</name>
</gene>
<proteinExistence type="predicted"/>
<evidence type="ECO:0000313" key="2">
    <source>
        <dbReference type="Proteomes" id="UP001060215"/>
    </source>
</evidence>
<dbReference type="Proteomes" id="UP001060215">
    <property type="component" value="Chromosome 10"/>
</dbReference>
<protein>
    <submittedName>
        <fullName evidence="1">Uncharacterized protein</fullName>
    </submittedName>
</protein>
<sequence length="92" mass="9415">MSMARSLQVTTTGGDGVVGGGGGGLLVKKKGRPRKYESYGNLRLPSISLPPLGFSFLPPFPSSSSESSSSKRGRGRPLDSGNCQLLASLGCG</sequence>
<name>A0ACC0G8A0_9ERIC</name>
<organism evidence="1 2">
    <name type="scientific">Camellia lanceoleosa</name>
    <dbReference type="NCBI Taxonomy" id="1840588"/>
    <lineage>
        <taxon>Eukaryota</taxon>
        <taxon>Viridiplantae</taxon>
        <taxon>Streptophyta</taxon>
        <taxon>Embryophyta</taxon>
        <taxon>Tracheophyta</taxon>
        <taxon>Spermatophyta</taxon>
        <taxon>Magnoliopsida</taxon>
        <taxon>eudicotyledons</taxon>
        <taxon>Gunneridae</taxon>
        <taxon>Pentapetalae</taxon>
        <taxon>asterids</taxon>
        <taxon>Ericales</taxon>
        <taxon>Theaceae</taxon>
        <taxon>Camellia</taxon>
    </lineage>
</organism>
<evidence type="ECO:0000313" key="1">
    <source>
        <dbReference type="EMBL" id="KAI7997260.1"/>
    </source>
</evidence>
<keyword evidence="2" id="KW-1185">Reference proteome</keyword>
<accession>A0ACC0G8A0</accession>
<comment type="caution">
    <text evidence="1">The sequence shown here is derived from an EMBL/GenBank/DDBJ whole genome shotgun (WGS) entry which is preliminary data.</text>
</comment>
<dbReference type="EMBL" id="CM045767">
    <property type="protein sequence ID" value="KAI7997260.1"/>
    <property type="molecule type" value="Genomic_DNA"/>
</dbReference>